<keyword evidence="3" id="KW-1185">Reference proteome</keyword>
<dbReference type="STRING" id="40148.A0A0E0BU24"/>
<evidence type="ECO:0000256" key="1">
    <source>
        <dbReference type="SAM" id="MobiDB-lite"/>
    </source>
</evidence>
<protein>
    <submittedName>
        <fullName evidence="2">Uncharacterized protein</fullName>
    </submittedName>
</protein>
<dbReference type="EnsemblPlants" id="OGLUM12G17290.1">
    <property type="protein sequence ID" value="OGLUM12G17290.1"/>
    <property type="gene ID" value="OGLUM12G17290"/>
</dbReference>
<reference evidence="2" key="1">
    <citation type="submission" date="2015-04" db="UniProtKB">
        <authorList>
            <consortium name="EnsemblPlants"/>
        </authorList>
    </citation>
    <scope>IDENTIFICATION</scope>
</reference>
<evidence type="ECO:0000313" key="3">
    <source>
        <dbReference type="Proteomes" id="UP000026961"/>
    </source>
</evidence>
<reference evidence="2" key="2">
    <citation type="submission" date="2018-05" db="EMBL/GenBank/DDBJ databases">
        <title>OgluRS3 (Oryza glumaepatula Reference Sequence Version 3).</title>
        <authorList>
            <person name="Zhang J."/>
            <person name="Kudrna D."/>
            <person name="Lee S."/>
            <person name="Talag J."/>
            <person name="Welchert J."/>
            <person name="Wing R.A."/>
        </authorList>
    </citation>
    <scope>NUCLEOTIDE SEQUENCE [LARGE SCALE GENOMIC DNA]</scope>
</reference>
<feature type="compositionally biased region" description="Basic and acidic residues" evidence="1">
    <location>
        <begin position="129"/>
        <end position="151"/>
    </location>
</feature>
<name>A0A0E0BU24_9ORYZ</name>
<evidence type="ECO:0000313" key="2">
    <source>
        <dbReference type="EnsemblPlants" id="OGLUM12G17290.1"/>
    </source>
</evidence>
<feature type="region of interest" description="Disordered" evidence="1">
    <location>
        <begin position="116"/>
        <end position="191"/>
    </location>
</feature>
<accession>A0A0E0BU24</accession>
<dbReference type="eggNOG" id="ENOG502RXU8">
    <property type="taxonomic scope" value="Eukaryota"/>
</dbReference>
<dbReference type="PANTHER" id="PTHR34356:SF1">
    <property type="entry name" value="ANTIGENIC HEAT-STABLE PROTEIN"/>
    <property type="match status" value="1"/>
</dbReference>
<dbReference type="PANTHER" id="PTHR34356">
    <property type="entry name" value="ANTIGENIC HEAT-STABLE PROTEIN"/>
    <property type="match status" value="1"/>
</dbReference>
<organism evidence="2">
    <name type="scientific">Oryza glumipatula</name>
    <dbReference type="NCBI Taxonomy" id="40148"/>
    <lineage>
        <taxon>Eukaryota</taxon>
        <taxon>Viridiplantae</taxon>
        <taxon>Streptophyta</taxon>
        <taxon>Embryophyta</taxon>
        <taxon>Tracheophyta</taxon>
        <taxon>Spermatophyta</taxon>
        <taxon>Magnoliopsida</taxon>
        <taxon>Liliopsida</taxon>
        <taxon>Poales</taxon>
        <taxon>Poaceae</taxon>
        <taxon>BOP clade</taxon>
        <taxon>Oryzoideae</taxon>
        <taxon>Oryzeae</taxon>
        <taxon>Oryzinae</taxon>
        <taxon>Oryza</taxon>
    </lineage>
</organism>
<dbReference type="AlphaFoldDB" id="A0A0E0BU24"/>
<sequence>MGSSSKVVRPEEVLDSLANDGTIDALRMKIIAQLKANEDMKKNTMMMVEQSRVLNTPGAEKKTKRELFDALRQELENPVLEKASREVWDLILENGGLGKEITDTIESVFCRLSGIDMIPPPPSTSIPSHQERERNMAADGGEKSKEIDTPEKPSSSSRKRPYSDTTTKGAGAVPNGGATSQHDGSEDSSQK</sequence>
<proteinExistence type="predicted"/>
<dbReference type="Proteomes" id="UP000026961">
    <property type="component" value="Chromosome 12"/>
</dbReference>
<dbReference type="HOGENOM" id="CLU_121676_0_0_1"/>
<dbReference type="Gramene" id="OGLUM12G17290.1">
    <property type="protein sequence ID" value="OGLUM12G17290.1"/>
    <property type="gene ID" value="OGLUM12G17290"/>
</dbReference>